<evidence type="ECO:0000313" key="3">
    <source>
        <dbReference type="Proteomes" id="UP000239814"/>
    </source>
</evidence>
<sequence>MSSVANAVRGLGSRYHHIRHNHRFGWTLRYLTIGVGTLVTAVGIIAIPYPGPGWAIVFLGLLILSQELEWAARLRHWIMGKLNHFYSRYIDGNRLAQAVLAIGTCAIVLATLWVTGALNLAGGWVGLEWDWLRPPYRR</sequence>
<dbReference type="InterPro" id="IPR019099">
    <property type="entry name" value="Uncharacterised_PGPGW_TM"/>
</dbReference>
<dbReference type="OrthoDB" id="3295542at2"/>
<feature type="transmembrane region" description="Helical" evidence="1">
    <location>
        <begin position="28"/>
        <end position="47"/>
    </location>
</feature>
<dbReference type="RefSeq" id="WP_105943645.1">
    <property type="nucleotide sequence ID" value="NZ_CP027433.1"/>
</dbReference>
<name>A0A2S0KJS8_9ACTN</name>
<dbReference type="Proteomes" id="UP000239814">
    <property type="component" value="Chromosome"/>
</dbReference>
<organism evidence="2 3">
    <name type="scientific">Gordonia iterans</name>
    <dbReference type="NCBI Taxonomy" id="1004901"/>
    <lineage>
        <taxon>Bacteria</taxon>
        <taxon>Bacillati</taxon>
        <taxon>Actinomycetota</taxon>
        <taxon>Actinomycetes</taxon>
        <taxon>Mycobacteriales</taxon>
        <taxon>Gordoniaceae</taxon>
        <taxon>Gordonia</taxon>
    </lineage>
</organism>
<dbReference type="InterPro" id="IPR013434">
    <property type="entry name" value="CHP02611"/>
</dbReference>
<dbReference type="AlphaFoldDB" id="A0A2S0KJS8"/>
<keyword evidence="1" id="KW-0472">Membrane</keyword>
<keyword evidence="1" id="KW-0812">Transmembrane</keyword>
<feature type="transmembrane region" description="Helical" evidence="1">
    <location>
        <begin position="53"/>
        <end position="74"/>
    </location>
</feature>
<dbReference type="Pfam" id="PF09656">
    <property type="entry name" value="PGPGW"/>
    <property type="match status" value="1"/>
</dbReference>
<proteinExistence type="predicted"/>
<keyword evidence="3" id="KW-1185">Reference proteome</keyword>
<dbReference type="NCBIfam" id="TIGR02611">
    <property type="entry name" value="TIGR02611 family protein"/>
    <property type="match status" value="1"/>
</dbReference>
<protein>
    <submittedName>
        <fullName evidence="2">TIGR02611 family protein</fullName>
    </submittedName>
</protein>
<reference evidence="2 3" key="1">
    <citation type="submission" date="2018-03" db="EMBL/GenBank/DDBJ databases">
        <title>Characteristics and genome of n-alkane degrading marine bacteria Gordonia iterans isolated from crude oil contaminated in Tae-an, South Korea.</title>
        <authorList>
            <person name="Lee S.-S."/>
            <person name="Kim H."/>
        </authorList>
    </citation>
    <scope>NUCLEOTIDE SEQUENCE [LARGE SCALE GENOMIC DNA]</scope>
    <source>
        <strain evidence="2 3">Co17</strain>
    </source>
</reference>
<feature type="transmembrane region" description="Helical" evidence="1">
    <location>
        <begin position="95"/>
        <end position="114"/>
    </location>
</feature>
<evidence type="ECO:0000256" key="1">
    <source>
        <dbReference type="SAM" id="Phobius"/>
    </source>
</evidence>
<dbReference type="EMBL" id="CP027433">
    <property type="protein sequence ID" value="AVM01942.1"/>
    <property type="molecule type" value="Genomic_DNA"/>
</dbReference>
<dbReference type="KEGG" id="git:C6V83_02110"/>
<accession>A0A2S0KJS8</accession>
<gene>
    <name evidence="2" type="ORF">C6V83_02110</name>
</gene>
<evidence type="ECO:0000313" key="2">
    <source>
        <dbReference type="EMBL" id="AVM01942.1"/>
    </source>
</evidence>
<keyword evidence="1" id="KW-1133">Transmembrane helix</keyword>